<evidence type="ECO:0000313" key="3">
    <source>
        <dbReference type="Proteomes" id="UP001153954"/>
    </source>
</evidence>
<comment type="caution">
    <text evidence="2">The sequence shown here is derived from an EMBL/GenBank/DDBJ whole genome shotgun (WGS) entry which is preliminary data.</text>
</comment>
<evidence type="ECO:0000256" key="1">
    <source>
        <dbReference type="SAM" id="MobiDB-lite"/>
    </source>
</evidence>
<keyword evidence="3" id="KW-1185">Reference proteome</keyword>
<dbReference type="EMBL" id="CAKOGL010000026">
    <property type="protein sequence ID" value="CAH2103206.1"/>
    <property type="molecule type" value="Genomic_DNA"/>
</dbReference>
<feature type="region of interest" description="Disordered" evidence="1">
    <location>
        <begin position="78"/>
        <end position="111"/>
    </location>
</feature>
<gene>
    <name evidence="2" type="ORF">EEDITHA_LOCUS17749</name>
</gene>
<sequence length="186" mass="21214">MRKSESSWVRTKSRYCIFCTGSRYNKTMTDDRKVQYNIRAEIHEAMIESDMGGESVHQGGFYYSMEESLAENMYNLSMESDNTDDDVDLSPTPSSRPPPEPFGINDFSEDDPIEMDNMNTLASIGNMIEKHSTVYPDVRVIMKSVEPGFFKYGTVLAELQKWSCDAEDYLEENSFSSMDADSSYTP</sequence>
<protein>
    <submittedName>
        <fullName evidence="2">Uncharacterized protein</fullName>
    </submittedName>
</protein>
<reference evidence="2" key="1">
    <citation type="submission" date="2022-03" db="EMBL/GenBank/DDBJ databases">
        <authorList>
            <person name="Tunstrom K."/>
        </authorList>
    </citation>
    <scope>NUCLEOTIDE SEQUENCE</scope>
</reference>
<name>A0AAU9UZ63_EUPED</name>
<organism evidence="2 3">
    <name type="scientific">Euphydryas editha</name>
    <name type="common">Edith's checkerspot</name>
    <dbReference type="NCBI Taxonomy" id="104508"/>
    <lineage>
        <taxon>Eukaryota</taxon>
        <taxon>Metazoa</taxon>
        <taxon>Ecdysozoa</taxon>
        <taxon>Arthropoda</taxon>
        <taxon>Hexapoda</taxon>
        <taxon>Insecta</taxon>
        <taxon>Pterygota</taxon>
        <taxon>Neoptera</taxon>
        <taxon>Endopterygota</taxon>
        <taxon>Lepidoptera</taxon>
        <taxon>Glossata</taxon>
        <taxon>Ditrysia</taxon>
        <taxon>Papilionoidea</taxon>
        <taxon>Nymphalidae</taxon>
        <taxon>Nymphalinae</taxon>
        <taxon>Euphydryas</taxon>
    </lineage>
</organism>
<evidence type="ECO:0000313" key="2">
    <source>
        <dbReference type="EMBL" id="CAH2103206.1"/>
    </source>
</evidence>
<proteinExistence type="predicted"/>
<accession>A0AAU9UZ63</accession>
<dbReference type="Proteomes" id="UP001153954">
    <property type="component" value="Unassembled WGS sequence"/>
</dbReference>
<dbReference type="AlphaFoldDB" id="A0AAU9UZ63"/>